<proteinExistence type="predicted"/>
<organism evidence="1 2">
    <name type="scientific">Natronolimnobius baerhuensis</name>
    <dbReference type="NCBI Taxonomy" id="253108"/>
    <lineage>
        <taxon>Archaea</taxon>
        <taxon>Methanobacteriati</taxon>
        <taxon>Methanobacteriota</taxon>
        <taxon>Stenosarchaea group</taxon>
        <taxon>Halobacteria</taxon>
        <taxon>Halobacteriales</taxon>
        <taxon>Natrialbaceae</taxon>
        <taxon>Natronolimnobius</taxon>
    </lineage>
</organism>
<dbReference type="Proteomes" id="UP000196084">
    <property type="component" value="Unassembled WGS sequence"/>
</dbReference>
<evidence type="ECO:0000313" key="2">
    <source>
        <dbReference type="Proteomes" id="UP000196084"/>
    </source>
</evidence>
<sequence length="207" mass="24273">MATKQYELLTASPQTNIHRGRLAPRERAELRHLKVEIQNSLIQGTGGFTTVYYLEGDIRQAAKVFVNENRETLESINFTKNTVFQSSLPREAFDWVLHFLGKRRLRKYQTVVVEQRAEATQWIIDREHFDRNPNRRYSISEYSARVSNLKLEELYTDFGSLIHRSELNDHNSVSGDERLILEYYCIAGPFDCDLKLIDDELAIRKYI</sequence>
<evidence type="ECO:0000313" key="1">
    <source>
        <dbReference type="EMBL" id="OVE84430.1"/>
    </source>
</evidence>
<dbReference type="EMBL" id="MWPH01000002">
    <property type="protein sequence ID" value="OVE84430.1"/>
    <property type="molecule type" value="Genomic_DNA"/>
</dbReference>
<gene>
    <name evidence="1" type="ORF">B2G88_08450</name>
</gene>
<name>A0A202E8Y7_9EURY</name>
<reference evidence="1 2" key="1">
    <citation type="submission" date="2017-02" db="EMBL/GenBank/DDBJ databases">
        <title>Natronthermophilus aegyptiacus gen. nov.,sp. nov., an aerobic, extremely halophilic alkalithermophilic archaeon isolated from the athalassohaline Wadi An Natrun, Egypt.</title>
        <authorList>
            <person name="Zhao B."/>
        </authorList>
    </citation>
    <scope>NUCLEOTIDE SEQUENCE [LARGE SCALE GENOMIC DNA]</scope>
    <source>
        <strain evidence="1 2">CGMCC 1.3597</strain>
    </source>
</reference>
<comment type="caution">
    <text evidence="1">The sequence shown here is derived from an EMBL/GenBank/DDBJ whole genome shotgun (WGS) entry which is preliminary data.</text>
</comment>
<protein>
    <submittedName>
        <fullName evidence="1">Uncharacterized protein</fullName>
    </submittedName>
</protein>
<keyword evidence="2" id="KW-1185">Reference proteome</keyword>
<dbReference type="AlphaFoldDB" id="A0A202E8Y7"/>
<dbReference type="RefSeq" id="WP_140408830.1">
    <property type="nucleotide sequence ID" value="NZ_MWPH01000002.1"/>
</dbReference>
<accession>A0A202E8Y7</accession>
<dbReference type="OrthoDB" id="220491at2157"/>